<feature type="domain" description="TonB-dependent receptor-like beta-barrel" evidence="12">
    <location>
        <begin position="319"/>
        <end position="804"/>
    </location>
</feature>
<keyword evidence="15" id="KW-1185">Reference proteome</keyword>
<dbReference type="InterPro" id="IPR039426">
    <property type="entry name" value="TonB-dep_rcpt-like"/>
</dbReference>
<dbReference type="Gene3D" id="2.170.130.10">
    <property type="entry name" value="TonB-dependent receptor, plug domain"/>
    <property type="match status" value="1"/>
</dbReference>
<name>A0ABP1YTV7_YERAL</name>
<keyword evidence="9 10" id="KW-0998">Cell outer membrane</keyword>
<reference evidence="14 15" key="1">
    <citation type="submission" date="2015-03" db="EMBL/GenBank/DDBJ databases">
        <authorList>
            <consortium name="Pathogen Informatics"/>
            <person name="Murphy D."/>
        </authorList>
    </citation>
    <scope>NUCLEOTIDE SEQUENCE [LARGE SCALE GENOMIC DNA]</scope>
    <source>
        <strain evidence="14 15">IP08791</strain>
    </source>
</reference>
<evidence type="ECO:0000256" key="1">
    <source>
        <dbReference type="ARBA" id="ARBA00004571"/>
    </source>
</evidence>
<comment type="similarity">
    <text evidence="2 10 11">Belongs to the TonB-dependent receptor family.</text>
</comment>
<keyword evidence="3 10" id="KW-0813">Transport</keyword>
<evidence type="ECO:0000256" key="7">
    <source>
        <dbReference type="ARBA" id="ARBA00023077"/>
    </source>
</evidence>
<evidence type="ECO:0000259" key="13">
    <source>
        <dbReference type="Pfam" id="PF07715"/>
    </source>
</evidence>
<dbReference type="InterPro" id="IPR036942">
    <property type="entry name" value="Beta-barrel_TonB_sf"/>
</dbReference>
<protein>
    <submittedName>
        <fullName evidence="14">TonB dependent receptor protein</fullName>
    </submittedName>
</protein>
<dbReference type="InterPro" id="IPR011276">
    <property type="entry name" value="TonB_haem/Hb_rcpt"/>
</dbReference>
<dbReference type="NCBIfam" id="TIGR01786">
    <property type="entry name" value="TonB-hemlactrns"/>
    <property type="match status" value="1"/>
</dbReference>
<dbReference type="NCBIfam" id="TIGR01785">
    <property type="entry name" value="TonB-hemin"/>
    <property type="match status" value="1"/>
</dbReference>
<dbReference type="SUPFAM" id="SSF56935">
    <property type="entry name" value="Porins"/>
    <property type="match status" value="1"/>
</dbReference>
<gene>
    <name evidence="14" type="primary">hxuC_2</name>
    <name evidence="14" type="ORF">ERS137966_03288</name>
</gene>
<evidence type="ECO:0000259" key="12">
    <source>
        <dbReference type="Pfam" id="PF00593"/>
    </source>
</evidence>
<dbReference type="Pfam" id="PF07715">
    <property type="entry name" value="Plug"/>
    <property type="match status" value="1"/>
</dbReference>
<feature type="domain" description="TonB-dependent receptor plug" evidence="13">
    <location>
        <begin position="73"/>
        <end position="181"/>
    </location>
</feature>
<dbReference type="InterPro" id="IPR037066">
    <property type="entry name" value="Plug_dom_sf"/>
</dbReference>
<evidence type="ECO:0000256" key="4">
    <source>
        <dbReference type="ARBA" id="ARBA00022452"/>
    </source>
</evidence>
<organism evidence="14 15">
    <name type="scientific">Yersinia aldovae</name>
    <dbReference type="NCBI Taxonomy" id="29483"/>
    <lineage>
        <taxon>Bacteria</taxon>
        <taxon>Pseudomonadati</taxon>
        <taxon>Pseudomonadota</taxon>
        <taxon>Gammaproteobacteria</taxon>
        <taxon>Enterobacterales</taxon>
        <taxon>Yersiniaceae</taxon>
        <taxon>Yersinia</taxon>
    </lineage>
</organism>
<evidence type="ECO:0000256" key="3">
    <source>
        <dbReference type="ARBA" id="ARBA00022448"/>
    </source>
</evidence>
<dbReference type="RefSeq" id="WP_049604270.1">
    <property type="nucleotide sequence ID" value="NZ_CQEH01000017.1"/>
</dbReference>
<keyword evidence="4 10" id="KW-1134">Transmembrane beta strand</keyword>
<proteinExistence type="inferred from homology"/>
<keyword evidence="8 10" id="KW-0472">Membrane</keyword>
<evidence type="ECO:0000256" key="8">
    <source>
        <dbReference type="ARBA" id="ARBA00023136"/>
    </source>
</evidence>
<evidence type="ECO:0000256" key="2">
    <source>
        <dbReference type="ARBA" id="ARBA00009810"/>
    </source>
</evidence>
<dbReference type="Gene3D" id="2.40.170.20">
    <property type="entry name" value="TonB-dependent receptor, beta-barrel domain"/>
    <property type="match status" value="1"/>
</dbReference>
<evidence type="ECO:0000256" key="9">
    <source>
        <dbReference type="ARBA" id="ARBA00023237"/>
    </source>
</evidence>
<dbReference type="InterPro" id="IPR000531">
    <property type="entry name" value="Beta-barrel_TonB"/>
</dbReference>
<evidence type="ECO:0000256" key="6">
    <source>
        <dbReference type="ARBA" id="ARBA00022729"/>
    </source>
</evidence>
<comment type="subcellular location">
    <subcellularLocation>
        <location evidence="1 10">Cell outer membrane</location>
        <topology evidence="1 10">Multi-pass membrane protein</topology>
    </subcellularLocation>
</comment>
<dbReference type="InterPro" id="IPR010949">
    <property type="entry name" value="TonB_Hb/transfer/lactofer_rcpt"/>
</dbReference>
<evidence type="ECO:0000256" key="11">
    <source>
        <dbReference type="RuleBase" id="RU003357"/>
    </source>
</evidence>
<keyword evidence="14" id="KW-0675">Receptor</keyword>
<dbReference type="PANTHER" id="PTHR30069:SF41">
    <property type="entry name" value="HEME_HEMOPEXIN UTILIZATION PROTEIN C"/>
    <property type="match status" value="1"/>
</dbReference>
<keyword evidence="5 10" id="KW-0812">Transmembrane</keyword>
<dbReference type="InterPro" id="IPR012910">
    <property type="entry name" value="Plug_dom"/>
</dbReference>
<accession>A0ABP1YTV7</accession>
<keyword evidence="6" id="KW-0732">Signal</keyword>
<dbReference type="EMBL" id="CQEH01000017">
    <property type="protein sequence ID" value="CNL45695.1"/>
    <property type="molecule type" value="Genomic_DNA"/>
</dbReference>
<dbReference type="Pfam" id="PF00593">
    <property type="entry name" value="TonB_dep_Rec_b-barrel"/>
    <property type="match status" value="1"/>
</dbReference>
<keyword evidence="7 11" id="KW-0798">TonB box</keyword>
<evidence type="ECO:0000313" key="15">
    <source>
        <dbReference type="Proteomes" id="UP000038647"/>
    </source>
</evidence>
<comment type="caution">
    <text evidence="14">The sequence shown here is derived from an EMBL/GenBank/DDBJ whole genome shotgun (WGS) entry which is preliminary data.</text>
</comment>
<sequence>MDNTGRDKRRIIVSMNKVAIGILLALAAQGYSGRVFAEITAAATSVVPAESDVVLDPLKVEGSGNYHDDDWVYDEPRSVSEITREQLDNRPARHAADILEQTSGVYSSVSQQDPALSVNIRGIQDYGRVNMNIDGMRQNFMKSGHGQRHGVMYIDPEILSNVVIEKGATSGIGGAGVIGGVATFNTINASDFLEPGKELGGQLRAMTGDNGTNFIGSAALALGNEYGDIFIAASERNLSDYWPGNKGTLGDIRFGSGADIFTYDITNNKVAFTNYKMLSQLVKLGWNLPADQRLELSYLQTKIHSPNAGFLTDIKEGPRKGRRGWVSSSVSDVMNRNIGLDYSLKPEHITWLDATAKIYYVDTDDKTDTHNASVVFRRKFWTQTRLTTRGLQLQNTSLFTLADHHQLQIKYGFEWFSDRSTGKSTHKSMFDHESKLGITPPGKRTITSTFAQLNYNYDDWLRLEGGLRYDQFHLQGDTWMLTSGFRAAYNSENPCNKKIHEQSETIQTRCSSNVHQKMTWQVDRREQQLSPTLAIGIKPAVQWLEFFANYGKSWRPPAITEVLATGSAHGHGWILPNPFLAAEHSKAWEAGINIQQSNLFSEEDRLVAKLAYFDTRVTDYINLELSKIKPRRGGSSFANATYINNLLATRFRGLEYQLSYDMGVFYTNFNYTRMIGINTICSKKAWLGGVQKSGYNKRGVYIVENNKINDLIDCRATSSLFSSSAYLPGDRGSLTLGGRIFDKKLDFGTVIRYNKGHQDRSVINKYGGVNTAYVADWPKYTLFDLYASYKLTNNFILRSSIENITNRAYLVSYGDSLSFAPNRGRTIQGGFEYKF</sequence>
<dbReference type="Proteomes" id="UP000038647">
    <property type="component" value="Unassembled WGS sequence"/>
</dbReference>
<dbReference type="PANTHER" id="PTHR30069">
    <property type="entry name" value="TONB-DEPENDENT OUTER MEMBRANE RECEPTOR"/>
    <property type="match status" value="1"/>
</dbReference>
<dbReference type="PROSITE" id="PS52016">
    <property type="entry name" value="TONB_DEPENDENT_REC_3"/>
    <property type="match status" value="1"/>
</dbReference>
<evidence type="ECO:0000256" key="5">
    <source>
        <dbReference type="ARBA" id="ARBA00022692"/>
    </source>
</evidence>
<evidence type="ECO:0000256" key="10">
    <source>
        <dbReference type="PROSITE-ProRule" id="PRU01360"/>
    </source>
</evidence>
<evidence type="ECO:0000313" key="14">
    <source>
        <dbReference type="EMBL" id="CNL45695.1"/>
    </source>
</evidence>